<gene>
    <name evidence="12" type="ORF">M2272_000940</name>
</gene>
<dbReference type="Proteomes" id="UP001160130">
    <property type="component" value="Unassembled WGS sequence"/>
</dbReference>
<evidence type="ECO:0000256" key="3">
    <source>
        <dbReference type="ARBA" id="ARBA00022692"/>
    </source>
</evidence>
<protein>
    <submittedName>
        <fullName evidence="12">CBS domain containing-hemolysin-like protein</fullName>
    </submittedName>
</protein>
<sequence length="393" mass="41996">MGDILSVLLTVLLLAANAFFVASEFALISARRDRLQALAEQGKRSAVTVIRAGEHLSLMLAGSQLGITICSILLGRVGEPAVAHLLEAPFALIGVSDAVLHTVSFFVALAIVVTLHVLLGEMVPKNIAIAGPETAAMLLIPPYLLYIRAARPFISFYNWCANATLRAFRVETRDELESAVSTVELSEMIAESVSEGLLDTEEHGRLTRALETRSRTVSDVAMPLSAIHAIPVAAEGCGPTVGAVERALTETGYSRFPVTDASGTAIGYLHIKDVLPQINDPDAVLDVTMVRPLPRLPASLPLPDALSRMRRSKSHLALVVDERSREEHVPDECGPDECMPDESVREAHVLDDAAPGDNSDAAPAPNGTVTAMVALEDMVEDLVGTVRDGTHRV</sequence>
<dbReference type="PANTHER" id="PTHR43099:SF5">
    <property type="entry name" value="HLYC_CORC FAMILY TRANSPORTER"/>
    <property type="match status" value="1"/>
</dbReference>
<dbReference type="Pfam" id="PF01595">
    <property type="entry name" value="CNNM"/>
    <property type="match status" value="1"/>
</dbReference>
<evidence type="ECO:0000313" key="13">
    <source>
        <dbReference type="Proteomes" id="UP001160130"/>
    </source>
</evidence>
<evidence type="ECO:0000256" key="8">
    <source>
        <dbReference type="PROSITE-ProRule" id="PRU01193"/>
    </source>
</evidence>
<dbReference type="PROSITE" id="PS51846">
    <property type="entry name" value="CNNM"/>
    <property type="match status" value="1"/>
</dbReference>
<keyword evidence="3 8" id="KW-0812">Transmembrane</keyword>
<dbReference type="RefSeq" id="WP_280830930.1">
    <property type="nucleotide sequence ID" value="NZ_JARXVE010000001.1"/>
</dbReference>
<dbReference type="InterPro" id="IPR046342">
    <property type="entry name" value="CBS_dom_sf"/>
</dbReference>
<feature type="transmembrane region" description="Helical" evidence="9">
    <location>
        <begin position="6"/>
        <end position="28"/>
    </location>
</feature>
<keyword evidence="13" id="KW-1185">Reference proteome</keyword>
<feature type="domain" description="CNNM transmembrane" evidence="11">
    <location>
        <begin position="1"/>
        <end position="202"/>
    </location>
</feature>
<evidence type="ECO:0000259" key="10">
    <source>
        <dbReference type="PROSITE" id="PS51371"/>
    </source>
</evidence>
<organism evidence="12 13">
    <name type="scientific">Mycolicibacterium frederiksbergense</name>
    <dbReference type="NCBI Taxonomy" id="117567"/>
    <lineage>
        <taxon>Bacteria</taxon>
        <taxon>Bacillati</taxon>
        <taxon>Actinomycetota</taxon>
        <taxon>Actinomycetes</taxon>
        <taxon>Mycobacteriales</taxon>
        <taxon>Mycobacteriaceae</taxon>
        <taxon>Mycolicibacterium</taxon>
    </lineage>
</organism>
<keyword evidence="4" id="KW-0677">Repeat</keyword>
<keyword evidence="6 8" id="KW-0472">Membrane</keyword>
<keyword evidence="5 8" id="KW-1133">Transmembrane helix</keyword>
<evidence type="ECO:0000256" key="4">
    <source>
        <dbReference type="ARBA" id="ARBA00022737"/>
    </source>
</evidence>
<feature type="transmembrane region" description="Helical" evidence="9">
    <location>
        <begin position="98"/>
        <end position="119"/>
    </location>
</feature>
<name>A0ABT6KUD9_9MYCO</name>
<dbReference type="InterPro" id="IPR051676">
    <property type="entry name" value="UPF0053_domain"/>
</dbReference>
<feature type="domain" description="CBS" evidence="10">
    <location>
        <begin position="226"/>
        <end position="284"/>
    </location>
</feature>
<reference evidence="12 13" key="1">
    <citation type="submission" date="2023-04" db="EMBL/GenBank/DDBJ databases">
        <title>Forest soil microbial communities from Buena Vista Peninsula, Colon Province, Panama.</title>
        <authorList>
            <person name="Bouskill N."/>
        </authorList>
    </citation>
    <scope>NUCLEOTIDE SEQUENCE [LARGE SCALE GENOMIC DNA]</scope>
    <source>
        <strain evidence="12 13">AC80</strain>
    </source>
</reference>
<evidence type="ECO:0000256" key="7">
    <source>
        <dbReference type="PROSITE-ProRule" id="PRU00703"/>
    </source>
</evidence>
<dbReference type="InterPro" id="IPR000644">
    <property type="entry name" value="CBS_dom"/>
</dbReference>
<feature type="transmembrane region" description="Helical" evidence="9">
    <location>
        <begin position="58"/>
        <end position="78"/>
    </location>
</feature>
<evidence type="ECO:0000256" key="6">
    <source>
        <dbReference type="ARBA" id="ARBA00023136"/>
    </source>
</evidence>
<dbReference type="EMBL" id="JARXVE010000001">
    <property type="protein sequence ID" value="MDH6194319.1"/>
    <property type="molecule type" value="Genomic_DNA"/>
</dbReference>
<dbReference type="SUPFAM" id="SSF54631">
    <property type="entry name" value="CBS-domain pair"/>
    <property type="match status" value="1"/>
</dbReference>
<dbReference type="InterPro" id="IPR044751">
    <property type="entry name" value="Ion_transp-like_CBS"/>
</dbReference>
<dbReference type="Gene3D" id="3.10.580.10">
    <property type="entry name" value="CBS-domain"/>
    <property type="match status" value="1"/>
</dbReference>
<keyword evidence="7" id="KW-0129">CBS domain</keyword>
<evidence type="ECO:0000259" key="11">
    <source>
        <dbReference type="PROSITE" id="PS51846"/>
    </source>
</evidence>
<keyword evidence="2" id="KW-1003">Cell membrane</keyword>
<evidence type="ECO:0000256" key="2">
    <source>
        <dbReference type="ARBA" id="ARBA00022475"/>
    </source>
</evidence>
<accession>A0ABT6KUD9</accession>
<evidence type="ECO:0000256" key="5">
    <source>
        <dbReference type="ARBA" id="ARBA00022989"/>
    </source>
</evidence>
<dbReference type="CDD" id="cd04590">
    <property type="entry name" value="CBS_pair_CorC_HlyC_assoc"/>
    <property type="match status" value="1"/>
</dbReference>
<dbReference type="Gene3D" id="3.90.1280.20">
    <property type="match status" value="1"/>
</dbReference>
<evidence type="ECO:0000256" key="9">
    <source>
        <dbReference type="SAM" id="Phobius"/>
    </source>
</evidence>
<dbReference type="PANTHER" id="PTHR43099">
    <property type="entry name" value="UPF0053 PROTEIN YRKA"/>
    <property type="match status" value="1"/>
</dbReference>
<comment type="caution">
    <text evidence="12">The sequence shown here is derived from an EMBL/GenBank/DDBJ whole genome shotgun (WGS) entry which is preliminary data.</text>
</comment>
<evidence type="ECO:0000256" key="1">
    <source>
        <dbReference type="ARBA" id="ARBA00004651"/>
    </source>
</evidence>
<evidence type="ECO:0000313" key="12">
    <source>
        <dbReference type="EMBL" id="MDH6194319.1"/>
    </source>
</evidence>
<dbReference type="InterPro" id="IPR002550">
    <property type="entry name" value="CNNM"/>
</dbReference>
<proteinExistence type="predicted"/>
<dbReference type="Pfam" id="PF00571">
    <property type="entry name" value="CBS"/>
    <property type="match status" value="2"/>
</dbReference>
<dbReference type="PROSITE" id="PS51371">
    <property type="entry name" value="CBS"/>
    <property type="match status" value="1"/>
</dbReference>
<comment type="subcellular location">
    <subcellularLocation>
        <location evidence="1">Cell membrane</location>
        <topology evidence="1">Multi-pass membrane protein</topology>
    </subcellularLocation>
</comment>